<dbReference type="EMBL" id="LAZR01037528">
    <property type="protein sequence ID" value="KKL21970.1"/>
    <property type="molecule type" value="Genomic_DNA"/>
</dbReference>
<dbReference type="AlphaFoldDB" id="A0A0F9BJD2"/>
<organism evidence="1">
    <name type="scientific">marine sediment metagenome</name>
    <dbReference type="NCBI Taxonomy" id="412755"/>
    <lineage>
        <taxon>unclassified sequences</taxon>
        <taxon>metagenomes</taxon>
        <taxon>ecological metagenomes</taxon>
    </lineage>
</organism>
<sequence length="45" mass="5294">MKKDIEIPVAKDVYVAIIHEWNDEFLSKDWNAYVINARNTAIEMV</sequence>
<name>A0A0F9BJD2_9ZZZZ</name>
<reference evidence="1" key="1">
    <citation type="journal article" date="2015" name="Nature">
        <title>Complex archaea that bridge the gap between prokaryotes and eukaryotes.</title>
        <authorList>
            <person name="Spang A."/>
            <person name="Saw J.H."/>
            <person name="Jorgensen S.L."/>
            <person name="Zaremba-Niedzwiedzka K."/>
            <person name="Martijn J."/>
            <person name="Lind A.E."/>
            <person name="van Eijk R."/>
            <person name="Schleper C."/>
            <person name="Guy L."/>
            <person name="Ettema T.J."/>
        </authorList>
    </citation>
    <scope>NUCLEOTIDE SEQUENCE</scope>
</reference>
<proteinExistence type="predicted"/>
<comment type="caution">
    <text evidence="1">The sequence shown here is derived from an EMBL/GenBank/DDBJ whole genome shotgun (WGS) entry which is preliminary data.</text>
</comment>
<protein>
    <submittedName>
        <fullName evidence="1">Uncharacterized protein</fullName>
    </submittedName>
</protein>
<accession>A0A0F9BJD2</accession>
<feature type="non-terminal residue" evidence="1">
    <location>
        <position position="45"/>
    </location>
</feature>
<gene>
    <name evidence="1" type="ORF">LCGC14_2440110</name>
</gene>
<evidence type="ECO:0000313" key="1">
    <source>
        <dbReference type="EMBL" id="KKL21970.1"/>
    </source>
</evidence>